<reference evidence="1" key="1">
    <citation type="submission" date="2013-08" db="EMBL/GenBank/DDBJ databases">
        <authorList>
            <person name="Mendez C."/>
            <person name="Richter M."/>
            <person name="Ferrer M."/>
            <person name="Sanchez J."/>
        </authorList>
    </citation>
    <scope>NUCLEOTIDE SEQUENCE</scope>
</reference>
<proteinExistence type="predicted"/>
<feature type="non-terminal residue" evidence="1">
    <location>
        <position position="1"/>
    </location>
</feature>
<sequence>PGPLAASSVEVRNKGTVRFHRIKTVQHEKGHLVAVSRSGDRRGR</sequence>
<organism evidence="1">
    <name type="scientific">mine drainage metagenome</name>
    <dbReference type="NCBI Taxonomy" id="410659"/>
    <lineage>
        <taxon>unclassified sequences</taxon>
        <taxon>metagenomes</taxon>
        <taxon>ecological metagenomes</taxon>
    </lineage>
</organism>
<name>T0Y0G5_9ZZZZ</name>
<dbReference type="EMBL" id="AUZZ01010824">
    <property type="protein sequence ID" value="EQD28571.1"/>
    <property type="molecule type" value="Genomic_DNA"/>
</dbReference>
<comment type="caution">
    <text evidence="1">The sequence shown here is derived from an EMBL/GenBank/DDBJ whole genome shotgun (WGS) entry which is preliminary data.</text>
</comment>
<accession>T0Y0G5</accession>
<dbReference type="AlphaFoldDB" id="T0Y0G5"/>
<gene>
    <name evidence="1" type="ORF">B2A_14877</name>
</gene>
<dbReference type="Gene3D" id="2.40.50.100">
    <property type="match status" value="1"/>
</dbReference>
<reference evidence="1" key="2">
    <citation type="journal article" date="2014" name="ISME J.">
        <title>Microbial stratification in low pH oxic and suboxic macroscopic growths along an acid mine drainage.</title>
        <authorList>
            <person name="Mendez-Garcia C."/>
            <person name="Mesa V."/>
            <person name="Sprenger R.R."/>
            <person name="Richter M."/>
            <person name="Diez M.S."/>
            <person name="Solano J."/>
            <person name="Bargiela R."/>
            <person name="Golyshina O.V."/>
            <person name="Manteca A."/>
            <person name="Ramos J.L."/>
            <person name="Gallego J.R."/>
            <person name="Llorente I."/>
            <person name="Martins Dos Santos V.A."/>
            <person name="Jensen O.N."/>
            <person name="Pelaez A.I."/>
            <person name="Sanchez J."/>
            <person name="Ferrer M."/>
        </authorList>
    </citation>
    <scope>NUCLEOTIDE SEQUENCE</scope>
</reference>
<protein>
    <submittedName>
        <fullName evidence="1">Uncharacterized protein</fullName>
    </submittedName>
</protein>
<evidence type="ECO:0000313" key="1">
    <source>
        <dbReference type="EMBL" id="EQD28571.1"/>
    </source>
</evidence>